<dbReference type="InterPro" id="IPR020846">
    <property type="entry name" value="MFS_dom"/>
</dbReference>
<feature type="domain" description="Major facilitator superfamily (MFS) profile" evidence="6">
    <location>
        <begin position="24"/>
        <end position="453"/>
    </location>
</feature>
<keyword evidence="8" id="KW-1185">Reference proteome</keyword>
<dbReference type="PANTHER" id="PTHR23501:SF154">
    <property type="entry name" value="MULTIDRUG-EFFLUX TRANSPORTER RV1634-RELATED"/>
    <property type="match status" value="1"/>
</dbReference>
<feature type="transmembrane region" description="Helical" evidence="5">
    <location>
        <begin position="364"/>
        <end position="385"/>
    </location>
</feature>
<keyword evidence="4 5" id="KW-0472">Membrane</keyword>
<feature type="transmembrane region" description="Helical" evidence="5">
    <location>
        <begin position="59"/>
        <end position="76"/>
    </location>
</feature>
<feature type="transmembrane region" description="Helical" evidence="5">
    <location>
        <begin position="268"/>
        <end position="289"/>
    </location>
</feature>
<dbReference type="PRINTS" id="PR01036">
    <property type="entry name" value="TCRTETB"/>
</dbReference>
<comment type="subcellular location">
    <subcellularLocation>
        <location evidence="1">Cell membrane</location>
        <topology evidence="1">Multi-pass membrane protein</topology>
    </subcellularLocation>
</comment>
<evidence type="ECO:0000256" key="3">
    <source>
        <dbReference type="ARBA" id="ARBA00022989"/>
    </source>
</evidence>
<dbReference type="Pfam" id="PF07690">
    <property type="entry name" value="MFS_1"/>
    <property type="match status" value="1"/>
</dbReference>
<feature type="transmembrane region" description="Helical" evidence="5">
    <location>
        <begin position="23"/>
        <end position="47"/>
    </location>
</feature>
<dbReference type="InterPro" id="IPR036259">
    <property type="entry name" value="MFS_trans_sf"/>
</dbReference>
<feature type="transmembrane region" description="Helical" evidence="5">
    <location>
        <begin position="333"/>
        <end position="358"/>
    </location>
</feature>
<proteinExistence type="predicted"/>
<dbReference type="Proteomes" id="UP001596119">
    <property type="component" value="Unassembled WGS sequence"/>
</dbReference>
<evidence type="ECO:0000313" key="7">
    <source>
        <dbReference type="EMBL" id="MFC5952659.1"/>
    </source>
</evidence>
<feature type="transmembrane region" description="Helical" evidence="5">
    <location>
        <begin position="212"/>
        <end position="230"/>
    </location>
</feature>
<feature type="transmembrane region" description="Helical" evidence="5">
    <location>
        <begin position="146"/>
        <end position="169"/>
    </location>
</feature>
<evidence type="ECO:0000256" key="1">
    <source>
        <dbReference type="ARBA" id="ARBA00004651"/>
    </source>
</evidence>
<feature type="transmembrane region" description="Helical" evidence="5">
    <location>
        <begin position="439"/>
        <end position="457"/>
    </location>
</feature>
<feature type="transmembrane region" description="Helical" evidence="5">
    <location>
        <begin position="119"/>
        <end position="139"/>
    </location>
</feature>
<evidence type="ECO:0000256" key="4">
    <source>
        <dbReference type="ARBA" id="ARBA00023136"/>
    </source>
</evidence>
<evidence type="ECO:0000313" key="8">
    <source>
        <dbReference type="Proteomes" id="UP001596119"/>
    </source>
</evidence>
<keyword evidence="3 5" id="KW-1133">Transmembrane helix</keyword>
<reference evidence="8" key="1">
    <citation type="journal article" date="2019" name="Int. J. Syst. Evol. Microbiol.">
        <title>The Global Catalogue of Microorganisms (GCM) 10K type strain sequencing project: providing services to taxonomists for standard genome sequencing and annotation.</title>
        <authorList>
            <consortium name="The Broad Institute Genomics Platform"/>
            <consortium name="The Broad Institute Genome Sequencing Center for Infectious Disease"/>
            <person name="Wu L."/>
            <person name="Ma J."/>
        </authorList>
    </citation>
    <scope>NUCLEOTIDE SEQUENCE [LARGE SCALE GENOMIC DNA]</scope>
    <source>
        <strain evidence="8">CGMCC 4.7397</strain>
    </source>
</reference>
<dbReference type="PROSITE" id="PS50850">
    <property type="entry name" value="MFS"/>
    <property type="match status" value="1"/>
</dbReference>
<dbReference type="PANTHER" id="PTHR23501">
    <property type="entry name" value="MAJOR FACILITATOR SUPERFAMILY"/>
    <property type="match status" value="1"/>
</dbReference>
<protein>
    <submittedName>
        <fullName evidence="7">MFS transporter</fullName>
    </submittedName>
</protein>
<feature type="transmembrane region" description="Helical" evidence="5">
    <location>
        <begin position="236"/>
        <end position="256"/>
    </location>
</feature>
<feature type="transmembrane region" description="Helical" evidence="5">
    <location>
        <begin position="175"/>
        <end position="200"/>
    </location>
</feature>
<feature type="transmembrane region" description="Helical" evidence="5">
    <location>
        <begin position="88"/>
        <end position="107"/>
    </location>
</feature>
<gene>
    <name evidence="7" type="ORF">ACFQH9_30805</name>
</gene>
<dbReference type="InterPro" id="IPR011701">
    <property type="entry name" value="MFS"/>
</dbReference>
<dbReference type="Gene3D" id="1.20.1250.20">
    <property type="entry name" value="MFS general substrate transporter like domains"/>
    <property type="match status" value="1"/>
</dbReference>
<comment type="caution">
    <text evidence="7">The sequence shown here is derived from an EMBL/GenBank/DDBJ whole genome shotgun (WGS) entry which is preliminary data.</text>
</comment>
<feature type="transmembrane region" description="Helical" evidence="5">
    <location>
        <begin position="301"/>
        <end position="321"/>
    </location>
</feature>
<evidence type="ECO:0000256" key="2">
    <source>
        <dbReference type="ARBA" id="ARBA00022692"/>
    </source>
</evidence>
<dbReference type="SUPFAM" id="SSF103473">
    <property type="entry name" value="MFS general substrate transporter"/>
    <property type="match status" value="1"/>
</dbReference>
<sequence>MTARPTLPVPTVRDELVGPGRRAVTVGIVLLISLVAFEQMGVGTAMPAVVAELGTVADYAWPFVAFVATTVVGTVLGGRWCDARGPRLVLLLAPGVFGLGLLVAGTAGTLGQLLAGRLLQGLGAGAQGVAVYVLIALVYSAHARPAVFGLVSSAWVVPSLVGPPVAGLVTEHLSWHWVFLGLLPLVALAVLLVLPAVRGMAAPVEPAPPRRGLVPAAVAAALGVSALSWAGQHPTFVGAVLAVAALTVLVPALRRLVPKGTVRARRGIAAVVAGRALIAGAFFTVTAYLPLMLTATHGWSLSAAGLPLIVGSLGWSGAAAWQGRRPELSRPRLLRIGMLLIATGTAGLLVVAPAWGVAWAALPLWLVAGVGMGLGFSSLSALLLAGSAPDAGSGVGSARSASVGYHSSAAQLADQLAQATFVGLGGALLAVLVTPAVALPVLLVVLVVLALAGAAVAPRTAPRPTDP</sequence>
<dbReference type="RefSeq" id="WP_379571754.1">
    <property type="nucleotide sequence ID" value="NZ_JBHSQK010000113.1"/>
</dbReference>
<evidence type="ECO:0000256" key="5">
    <source>
        <dbReference type="SAM" id="Phobius"/>
    </source>
</evidence>
<dbReference type="EMBL" id="JBHSQK010000113">
    <property type="protein sequence ID" value="MFC5952659.1"/>
    <property type="molecule type" value="Genomic_DNA"/>
</dbReference>
<keyword evidence="2 5" id="KW-0812">Transmembrane</keyword>
<evidence type="ECO:0000259" key="6">
    <source>
        <dbReference type="PROSITE" id="PS50850"/>
    </source>
</evidence>
<name>A0ABW1IIA4_9PSEU</name>
<organism evidence="7 8">
    <name type="scientific">Pseudonocardia lutea</name>
    <dbReference type="NCBI Taxonomy" id="2172015"/>
    <lineage>
        <taxon>Bacteria</taxon>
        <taxon>Bacillati</taxon>
        <taxon>Actinomycetota</taxon>
        <taxon>Actinomycetes</taxon>
        <taxon>Pseudonocardiales</taxon>
        <taxon>Pseudonocardiaceae</taxon>
        <taxon>Pseudonocardia</taxon>
    </lineage>
</organism>
<accession>A0ABW1IIA4</accession>